<dbReference type="EMBL" id="JADIMR010000058">
    <property type="protein sequence ID" value="MBO8446918.1"/>
    <property type="molecule type" value="Genomic_DNA"/>
</dbReference>
<keyword evidence="2 4" id="KW-0479">Metal-binding</keyword>
<dbReference type="NCBIfam" id="TIGR01230">
    <property type="entry name" value="agmatinase"/>
    <property type="match status" value="1"/>
</dbReference>
<comment type="similarity">
    <text evidence="1">Belongs to the arginase family. Agmatinase subfamily.</text>
</comment>
<dbReference type="CDD" id="cd11593">
    <property type="entry name" value="Agmatinase-like_2"/>
    <property type="match status" value="1"/>
</dbReference>
<dbReference type="PANTHER" id="PTHR11358">
    <property type="entry name" value="ARGINASE/AGMATINASE"/>
    <property type="match status" value="1"/>
</dbReference>
<dbReference type="InterPro" id="IPR006035">
    <property type="entry name" value="Ureohydrolase"/>
</dbReference>
<comment type="cofactor">
    <cofactor evidence="4">
        <name>Mn(2+)</name>
        <dbReference type="ChEBI" id="CHEBI:29035"/>
    </cofactor>
    <text evidence="4">Binds 2 manganese ions per subunit.</text>
</comment>
<reference evidence="6" key="2">
    <citation type="journal article" date="2021" name="PeerJ">
        <title>Extensive microbial diversity within the chicken gut microbiome revealed by metagenomics and culture.</title>
        <authorList>
            <person name="Gilroy R."/>
            <person name="Ravi A."/>
            <person name="Getino M."/>
            <person name="Pursley I."/>
            <person name="Horton D.L."/>
            <person name="Alikhan N.F."/>
            <person name="Baker D."/>
            <person name="Gharbi K."/>
            <person name="Hall N."/>
            <person name="Watson M."/>
            <person name="Adriaenssens E.M."/>
            <person name="Foster-Nyarko E."/>
            <person name="Jarju S."/>
            <person name="Secka A."/>
            <person name="Antonio M."/>
            <person name="Oren A."/>
            <person name="Chaudhuri R.R."/>
            <person name="La Ragione R."/>
            <person name="Hildebrand F."/>
            <person name="Pallen M.J."/>
        </authorList>
    </citation>
    <scope>NUCLEOTIDE SEQUENCE</scope>
    <source>
        <strain evidence="6">D3-1215</strain>
    </source>
</reference>
<dbReference type="GO" id="GO:0033389">
    <property type="term" value="P:putrescine biosynthetic process from arginine, via agmatine"/>
    <property type="evidence" value="ECO:0007669"/>
    <property type="project" value="TreeGrafter"/>
</dbReference>
<feature type="binding site" evidence="4">
    <location>
        <position position="131"/>
    </location>
    <ligand>
        <name>Mn(2+)</name>
        <dbReference type="ChEBI" id="CHEBI:29035"/>
        <label>1</label>
    </ligand>
</feature>
<dbReference type="PROSITE" id="PS51409">
    <property type="entry name" value="ARGINASE_2"/>
    <property type="match status" value="1"/>
</dbReference>
<dbReference type="InterPro" id="IPR023696">
    <property type="entry name" value="Ureohydrolase_dom_sf"/>
</dbReference>
<evidence type="ECO:0000256" key="2">
    <source>
        <dbReference type="ARBA" id="ARBA00022723"/>
    </source>
</evidence>
<feature type="binding site" evidence="4">
    <location>
        <position position="133"/>
    </location>
    <ligand>
        <name>Mn(2+)</name>
        <dbReference type="ChEBI" id="CHEBI:29035"/>
        <label>1</label>
    </ligand>
</feature>
<gene>
    <name evidence="6" type="primary">speB</name>
    <name evidence="6" type="ORF">IAC32_04140</name>
</gene>
<dbReference type="AlphaFoldDB" id="A0A9D9EH73"/>
<name>A0A9D9EH73_9BACT</name>
<dbReference type="Proteomes" id="UP000823637">
    <property type="component" value="Unassembled WGS sequence"/>
</dbReference>
<feature type="binding site" evidence="4">
    <location>
        <position position="208"/>
    </location>
    <ligand>
        <name>Mn(2+)</name>
        <dbReference type="ChEBI" id="CHEBI:29035"/>
        <label>1</label>
    </ligand>
</feature>
<dbReference type="InterPro" id="IPR020855">
    <property type="entry name" value="Ureohydrolase_Mn_BS"/>
</dbReference>
<dbReference type="GO" id="GO:0046872">
    <property type="term" value="F:metal ion binding"/>
    <property type="evidence" value="ECO:0007669"/>
    <property type="project" value="UniProtKB-KW"/>
</dbReference>
<dbReference type="GO" id="GO:0008783">
    <property type="term" value="F:agmatinase activity"/>
    <property type="evidence" value="ECO:0007669"/>
    <property type="project" value="UniProtKB-EC"/>
</dbReference>
<comment type="caution">
    <text evidence="6">The sequence shown here is derived from an EMBL/GenBank/DDBJ whole genome shotgun (WGS) entry which is preliminary data.</text>
</comment>
<dbReference type="InterPro" id="IPR005925">
    <property type="entry name" value="Agmatinase-rel"/>
</dbReference>
<accession>A0A9D9EH73</accession>
<evidence type="ECO:0000256" key="4">
    <source>
        <dbReference type="PIRSR" id="PIRSR036979-1"/>
    </source>
</evidence>
<protein>
    <submittedName>
        <fullName evidence="6">Agmatinase</fullName>
        <ecNumber evidence="6">3.5.3.11</ecNumber>
    </submittedName>
</protein>
<organism evidence="6 7">
    <name type="scientific">Candidatus Enterocola intestinipullorum</name>
    <dbReference type="NCBI Taxonomy" id="2840783"/>
    <lineage>
        <taxon>Bacteria</taxon>
        <taxon>Pseudomonadati</taxon>
        <taxon>Bacteroidota</taxon>
        <taxon>Bacteroidia</taxon>
        <taxon>Bacteroidales</taxon>
        <taxon>Candidatus Enterocola</taxon>
    </lineage>
</organism>
<feature type="binding site" evidence="4">
    <location>
        <position position="106"/>
    </location>
    <ligand>
        <name>Mn(2+)</name>
        <dbReference type="ChEBI" id="CHEBI:29035"/>
        <label>1</label>
    </ligand>
</feature>
<evidence type="ECO:0000313" key="6">
    <source>
        <dbReference type="EMBL" id="MBO8446918.1"/>
    </source>
</evidence>
<dbReference type="Pfam" id="PF00491">
    <property type="entry name" value="Arginase"/>
    <property type="match status" value="1"/>
</dbReference>
<evidence type="ECO:0000256" key="5">
    <source>
        <dbReference type="RuleBase" id="RU003684"/>
    </source>
</evidence>
<dbReference type="PIRSF" id="PIRSF036979">
    <property type="entry name" value="Arginase"/>
    <property type="match status" value="1"/>
</dbReference>
<dbReference type="PROSITE" id="PS01053">
    <property type="entry name" value="ARGINASE_1"/>
    <property type="match status" value="1"/>
</dbReference>
<proteinExistence type="inferred from homology"/>
<feature type="binding site" evidence="4">
    <location>
        <position position="129"/>
    </location>
    <ligand>
        <name>Mn(2+)</name>
        <dbReference type="ChEBI" id="CHEBI:29035"/>
        <label>1</label>
    </ligand>
</feature>
<keyword evidence="3 5" id="KW-0378">Hydrolase</keyword>
<dbReference type="Gene3D" id="3.40.800.10">
    <property type="entry name" value="Ureohydrolase domain"/>
    <property type="match status" value="1"/>
</dbReference>
<evidence type="ECO:0000256" key="1">
    <source>
        <dbReference type="ARBA" id="ARBA00009227"/>
    </source>
</evidence>
<dbReference type="SUPFAM" id="SSF52768">
    <property type="entry name" value="Arginase/deacetylase"/>
    <property type="match status" value="1"/>
</dbReference>
<reference evidence="6" key="1">
    <citation type="submission" date="2020-10" db="EMBL/GenBank/DDBJ databases">
        <authorList>
            <person name="Gilroy R."/>
        </authorList>
    </citation>
    <scope>NUCLEOTIDE SEQUENCE</scope>
    <source>
        <strain evidence="6">D3-1215</strain>
    </source>
</reference>
<keyword evidence="4" id="KW-0464">Manganese</keyword>
<dbReference type="PANTHER" id="PTHR11358:SF26">
    <property type="entry name" value="GUANIDINO ACID HYDROLASE, MITOCHONDRIAL"/>
    <property type="match status" value="1"/>
</dbReference>
<evidence type="ECO:0000313" key="7">
    <source>
        <dbReference type="Proteomes" id="UP000823637"/>
    </source>
</evidence>
<feature type="binding site" evidence="4">
    <location>
        <position position="210"/>
    </location>
    <ligand>
        <name>Mn(2+)</name>
        <dbReference type="ChEBI" id="CHEBI:29035"/>
        <label>1</label>
    </ligand>
</feature>
<evidence type="ECO:0000256" key="3">
    <source>
        <dbReference type="ARBA" id="ARBA00022801"/>
    </source>
</evidence>
<sequence length="287" mass="32132">MKKFAGLNEKYSNYETAKIAVLPVPYDKTSTWIKGADDGPEALLEASEALEWFDIETKTEVYRHGIATLPEVDDDSTPEKLCAAVDDAVSQILSDEKFPVIIGGNHTVSIGSFRAMARHFGNLTILQLDAHSDMRDTYEGSPLNHACVMYQAASLAQVTQVGIRSMCIEELHHINHDRIFYAHEIFDNNLWQQRALDTLSQNVYVTIDLDVLDPSVLPSTGTPEPGGLTYYQVLHFLRSVFVNRNVVGFDIVELCPNSKQKASDFLAARLAYQLMTYKFFYGAGKNQ</sequence>
<dbReference type="EC" id="3.5.3.11" evidence="6"/>